<sequence>MKHFFMWLVAGIILLANSQLIAQNNGNKVNIPGKIEASNYSDSEGGRLEDNTDKESFNKHFLGGLRKGYHFLYNVNIKKEGQYVIDYRITGSRKSAIKVSLIDRSGKEQLIENAEFPSTGGWRHWSTFSGKEINLKKGTYKLRISIISDGLNINWLNIKPLKPIKSISIPGRVYASDYIDAKGGRLEEATDEKGNQYLGGIKKGNYFTYAIHVKNDGKYVFNYRTTGNRRAVLNLSIIGKQGAEQKLETMPLPSTEGWKNWNTFQGTIIQLKKGEYKLKVSVVDDGFSLNWLDIRPLEPYIIPGRIKFTNYSEGVGGKYENNSDIDEGQQLAGLRAKNYFIYDVKVINSGTYQLDVRLTSQAVGKIKISLSEDKQNFYEAGIIELYSPLGWKNWDTLIAGKVALNKKIKQIKIEMLQDGFMLNWIEFKPIKN</sequence>
<keyword evidence="5" id="KW-1185">Reference proteome</keyword>
<comment type="caution">
    <text evidence="4">The sequence shown here is derived from an EMBL/GenBank/DDBJ whole genome shotgun (WGS) entry which is preliminary data.</text>
</comment>
<dbReference type="PROSITE" id="PS51175">
    <property type="entry name" value="CBM6"/>
    <property type="match status" value="2"/>
</dbReference>
<dbReference type="InterPro" id="IPR006584">
    <property type="entry name" value="Cellulose-bd_IV"/>
</dbReference>
<evidence type="ECO:0000313" key="5">
    <source>
        <dbReference type="Proteomes" id="UP001597118"/>
    </source>
</evidence>
<dbReference type="RefSeq" id="WP_379660635.1">
    <property type="nucleotide sequence ID" value="NZ_JBHUDG010000001.1"/>
</dbReference>
<keyword evidence="1 2" id="KW-0732">Signal</keyword>
<dbReference type="Gene3D" id="2.60.120.260">
    <property type="entry name" value="Galactose-binding domain-like"/>
    <property type="match status" value="3"/>
</dbReference>
<dbReference type="Proteomes" id="UP001597118">
    <property type="component" value="Unassembled WGS sequence"/>
</dbReference>
<dbReference type="CDD" id="cd04080">
    <property type="entry name" value="CBM6_cellulase-like"/>
    <property type="match status" value="2"/>
</dbReference>
<evidence type="ECO:0000259" key="3">
    <source>
        <dbReference type="PROSITE" id="PS51175"/>
    </source>
</evidence>
<organism evidence="4 5">
    <name type="scientific">Pseudopedobacter beijingensis</name>
    <dbReference type="NCBI Taxonomy" id="1207056"/>
    <lineage>
        <taxon>Bacteria</taxon>
        <taxon>Pseudomonadati</taxon>
        <taxon>Bacteroidota</taxon>
        <taxon>Sphingobacteriia</taxon>
        <taxon>Sphingobacteriales</taxon>
        <taxon>Sphingobacteriaceae</taxon>
        <taxon>Pseudopedobacter</taxon>
    </lineage>
</organism>
<name>A0ABW4I676_9SPHI</name>
<gene>
    <name evidence="4" type="ORF">ACFSAH_00075</name>
</gene>
<accession>A0ABW4I676</accession>
<dbReference type="EMBL" id="JBHUDG010000001">
    <property type="protein sequence ID" value="MFD1628246.1"/>
    <property type="molecule type" value="Genomic_DNA"/>
</dbReference>
<evidence type="ECO:0000256" key="2">
    <source>
        <dbReference type="SAM" id="SignalP"/>
    </source>
</evidence>
<dbReference type="InterPro" id="IPR005084">
    <property type="entry name" value="CBM6"/>
</dbReference>
<reference evidence="5" key="1">
    <citation type="journal article" date="2019" name="Int. J. Syst. Evol. Microbiol.">
        <title>The Global Catalogue of Microorganisms (GCM) 10K type strain sequencing project: providing services to taxonomists for standard genome sequencing and annotation.</title>
        <authorList>
            <consortium name="The Broad Institute Genomics Platform"/>
            <consortium name="The Broad Institute Genome Sequencing Center for Infectious Disease"/>
            <person name="Wu L."/>
            <person name="Ma J."/>
        </authorList>
    </citation>
    <scope>NUCLEOTIDE SEQUENCE [LARGE SCALE GENOMIC DNA]</scope>
    <source>
        <strain evidence="5">CCUG 53762</strain>
    </source>
</reference>
<feature type="domain" description="CBM6" evidence="3">
    <location>
        <begin position="33"/>
        <end position="159"/>
    </location>
</feature>
<feature type="domain" description="CBM6" evidence="3">
    <location>
        <begin position="171"/>
        <end position="295"/>
    </location>
</feature>
<proteinExistence type="predicted"/>
<dbReference type="Pfam" id="PF03422">
    <property type="entry name" value="CBM_6"/>
    <property type="match status" value="3"/>
</dbReference>
<feature type="signal peptide" evidence="2">
    <location>
        <begin position="1"/>
        <end position="22"/>
    </location>
</feature>
<feature type="chain" id="PRO_5046008181" evidence="2">
    <location>
        <begin position="23"/>
        <end position="432"/>
    </location>
</feature>
<dbReference type="InterPro" id="IPR008979">
    <property type="entry name" value="Galactose-bd-like_sf"/>
</dbReference>
<evidence type="ECO:0000313" key="4">
    <source>
        <dbReference type="EMBL" id="MFD1628246.1"/>
    </source>
</evidence>
<dbReference type="SMART" id="SM00606">
    <property type="entry name" value="CBD_IV"/>
    <property type="match status" value="2"/>
</dbReference>
<evidence type="ECO:0000256" key="1">
    <source>
        <dbReference type="ARBA" id="ARBA00022729"/>
    </source>
</evidence>
<dbReference type="SUPFAM" id="SSF49785">
    <property type="entry name" value="Galactose-binding domain-like"/>
    <property type="match status" value="3"/>
</dbReference>
<protein>
    <submittedName>
        <fullName evidence="4">Carbohydrate-binding protein</fullName>
    </submittedName>
</protein>